<proteinExistence type="predicted"/>
<protein>
    <submittedName>
        <fullName evidence="1">Uncharacterized protein</fullName>
    </submittedName>
</protein>
<organism evidence="1 2">
    <name type="scientific">Pisum sativum</name>
    <name type="common">Garden pea</name>
    <name type="synonym">Lathyrus oleraceus</name>
    <dbReference type="NCBI Taxonomy" id="3888"/>
    <lineage>
        <taxon>Eukaryota</taxon>
        <taxon>Viridiplantae</taxon>
        <taxon>Streptophyta</taxon>
        <taxon>Embryophyta</taxon>
        <taxon>Tracheophyta</taxon>
        <taxon>Spermatophyta</taxon>
        <taxon>Magnoliopsida</taxon>
        <taxon>eudicotyledons</taxon>
        <taxon>Gunneridae</taxon>
        <taxon>Pentapetalae</taxon>
        <taxon>rosids</taxon>
        <taxon>fabids</taxon>
        <taxon>Fabales</taxon>
        <taxon>Fabaceae</taxon>
        <taxon>Papilionoideae</taxon>
        <taxon>50 kb inversion clade</taxon>
        <taxon>NPAAA clade</taxon>
        <taxon>Hologalegina</taxon>
        <taxon>IRL clade</taxon>
        <taxon>Fabeae</taxon>
        <taxon>Lathyrus</taxon>
    </lineage>
</organism>
<accession>A0A9D5AW50</accession>
<dbReference type="AlphaFoldDB" id="A0A9D5AW50"/>
<name>A0A9D5AW50_PEA</name>
<dbReference type="Proteomes" id="UP001058974">
    <property type="component" value="Chromosome 4"/>
</dbReference>
<evidence type="ECO:0000313" key="1">
    <source>
        <dbReference type="EMBL" id="KAI5420830.1"/>
    </source>
</evidence>
<reference evidence="1 2" key="1">
    <citation type="journal article" date="2022" name="Nat. Genet.">
        <title>Improved pea reference genome and pan-genome highlight genomic features and evolutionary characteristics.</title>
        <authorList>
            <person name="Yang T."/>
            <person name="Liu R."/>
            <person name="Luo Y."/>
            <person name="Hu S."/>
            <person name="Wang D."/>
            <person name="Wang C."/>
            <person name="Pandey M.K."/>
            <person name="Ge S."/>
            <person name="Xu Q."/>
            <person name="Li N."/>
            <person name="Li G."/>
            <person name="Huang Y."/>
            <person name="Saxena R.K."/>
            <person name="Ji Y."/>
            <person name="Li M."/>
            <person name="Yan X."/>
            <person name="He Y."/>
            <person name="Liu Y."/>
            <person name="Wang X."/>
            <person name="Xiang C."/>
            <person name="Varshney R.K."/>
            <person name="Ding H."/>
            <person name="Gao S."/>
            <person name="Zong X."/>
        </authorList>
    </citation>
    <scope>NUCLEOTIDE SEQUENCE [LARGE SCALE GENOMIC DNA]</scope>
    <source>
        <strain evidence="1 2">cv. Zhongwan 6</strain>
    </source>
</reference>
<dbReference type="Gramene" id="Psat04G0460100-T1">
    <property type="protein sequence ID" value="KAI5420830.1"/>
    <property type="gene ID" value="KIW84_044601"/>
</dbReference>
<dbReference type="EMBL" id="JAMSHJ010000004">
    <property type="protein sequence ID" value="KAI5420830.1"/>
    <property type="molecule type" value="Genomic_DNA"/>
</dbReference>
<gene>
    <name evidence="1" type="ORF">KIW84_044601</name>
</gene>
<sequence>MLSVVGQIEIRVGLMDAHRHLKSEELFNGISQVEEIGTEKGIFPKKKSTKLSQIPVTAGTDANTVLQNDPDYQYVVALNGIVDHSPKKNSSGQSLTTEAYYSTTSFGFAPTIASSPKEIRDGNNSMSALNPDRILNDPANLQSPLRISPTLVQVAGSSTGYVQLLGSNSCQKSIDSSASFVTAQMNSGNSSINTADCRYPQQASVPRRHGDIGPPKNLNGQYFDNRNPNICYSDEVFVGTLHNDRISFSRYPISQQTESYGTKNELPHGMPHAFSDSQLYPSGAKSIYYSQEGITPSFSLNRQQNRD</sequence>
<evidence type="ECO:0000313" key="2">
    <source>
        <dbReference type="Proteomes" id="UP001058974"/>
    </source>
</evidence>
<comment type="caution">
    <text evidence="1">The sequence shown here is derived from an EMBL/GenBank/DDBJ whole genome shotgun (WGS) entry which is preliminary data.</text>
</comment>
<keyword evidence="2" id="KW-1185">Reference proteome</keyword>